<keyword evidence="4" id="KW-1185">Reference proteome</keyword>
<dbReference type="STRING" id="946122.A0A0C2TML7"/>
<dbReference type="AlphaFoldDB" id="A0A0C2TML7"/>
<feature type="compositionally biased region" description="Polar residues" evidence="2">
    <location>
        <begin position="396"/>
        <end position="411"/>
    </location>
</feature>
<feature type="coiled-coil region" evidence="1">
    <location>
        <begin position="11"/>
        <end position="97"/>
    </location>
</feature>
<dbReference type="Proteomes" id="UP000054549">
    <property type="component" value="Unassembled WGS sequence"/>
</dbReference>
<protein>
    <submittedName>
        <fullName evidence="3">Uncharacterized protein</fullName>
    </submittedName>
</protein>
<evidence type="ECO:0000313" key="3">
    <source>
        <dbReference type="EMBL" id="KIL68424.1"/>
    </source>
</evidence>
<dbReference type="OrthoDB" id="3268221at2759"/>
<name>A0A0C2TML7_AMAMK</name>
<dbReference type="EMBL" id="KN818228">
    <property type="protein sequence ID" value="KIL68424.1"/>
    <property type="molecule type" value="Genomic_DNA"/>
</dbReference>
<keyword evidence="1" id="KW-0175">Coiled coil</keyword>
<feature type="compositionally biased region" description="Low complexity" evidence="2">
    <location>
        <begin position="179"/>
        <end position="206"/>
    </location>
</feature>
<evidence type="ECO:0000313" key="4">
    <source>
        <dbReference type="Proteomes" id="UP000054549"/>
    </source>
</evidence>
<sequence length="447" mass="48644">MPSVSSQSLLLSIATEKISRETDRADAAERKCARLASQLRSVCEQRESLQHQLDKAQSELGLYRIQLDLAQKEINRAEEVVAQVDRARLKAEEQAARNRSKVRQLIERAAVNDALQQGRESGFREGLERGKILALSEMMLARHNGRSRQTASHSSTTSVATTRHSATSQPRRVETPDNVPSVRPPSAASRRAHSSSPVSTRQRSSSIKAPRPVPASSIAPRNQYHIPPDGFIPTINPDSVISLPPPHELSRPISAGHPPTQGPDTNARARSRGARSGRDATQRTAPVIPEESTQRPTSPASTESRSTTISHFEFVRTPHEHSNNDDATGQSMLLPELPSSLLHIHQLPSPTNSPAIYHRPLRDEFETEQSTPINEQIHLVSQQNGDNNIGIDVESASASPTGSTSFTTNTELGLLTPNPHAQPPSQAAPSEPIVLSTSELPPGFVPL</sequence>
<gene>
    <name evidence="3" type="ORF">M378DRAFT_196389</name>
</gene>
<evidence type="ECO:0000256" key="2">
    <source>
        <dbReference type="SAM" id="MobiDB-lite"/>
    </source>
</evidence>
<proteinExistence type="predicted"/>
<organism evidence="3 4">
    <name type="scientific">Amanita muscaria (strain Koide BX008)</name>
    <dbReference type="NCBI Taxonomy" id="946122"/>
    <lineage>
        <taxon>Eukaryota</taxon>
        <taxon>Fungi</taxon>
        <taxon>Dikarya</taxon>
        <taxon>Basidiomycota</taxon>
        <taxon>Agaricomycotina</taxon>
        <taxon>Agaricomycetes</taxon>
        <taxon>Agaricomycetidae</taxon>
        <taxon>Agaricales</taxon>
        <taxon>Pluteineae</taxon>
        <taxon>Amanitaceae</taxon>
        <taxon>Amanita</taxon>
    </lineage>
</organism>
<accession>A0A0C2TML7</accession>
<dbReference type="InParanoid" id="A0A0C2TML7"/>
<feature type="compositionally biased region" description="Low complexity" evidence="2">
    <location>
        <begin position="417"/>
        <end position="432"/>
    </location>
</feature>
<feature type="region of interest" description="Disordered" evidence="2">
    <location>
        <begin position="394"/>
        <end position="447"/>
    </location>
</feature>
<evidence type="ECO:0000256" key="1">
    <source>
        <dbReference type="SAM" id="Coils"/>
    </source>
</evidence>
<feature type="compositionally biased region" description="Polar residues" evidence="2">
    <location>
        <begin position="294"/>
        <end position="307"/>
    </location>
</feature>
<feature type="compositionally biased region" description="Low complexity" evidence="2">
    <location>
        <begin position="150"/>
        <end position="168"/>
    </location>
</feature>
<dbReference type="HOGENOM" id="CLU_612453_0_0_1"/>
<feature type="region of interest" description="Disordered" evidence="2">
    <location>
        <begin position="143"/>
        <end position="307"/>
    </location>
</feature>
<reference evidence="3 4" key="1">
    <citation type="submission" date="2014-04" db="EMBL/GenBank/DDBJ databases">
        <title>Evolutionary Origins and Diversification of the Mycorrhizal Mutualists.</title>
        <authorList>
            <consortium name="DOE Joint Genome Institute"/>
            <consortium name="Mycorrhizal Genomics Consortium"/>
            <person name="Kohler A."/>
            <person name="Kuo A."/>
            <person name="Nagy L.G."/>
            <person name="Floudas D."/>
            <person name="Copeland A."/>
            <person name="Barry K.W."/>
            <person name="Cichocki N."/>
            <person name="Veneault-Fourrey C."/>
            <person name="LaButti K."/>
            <person name="Lindquist E.A."/>
            <person name="Lipzen A."/>
            <person name="Lundell T."/>
            <person name="Morin E."/>
            <person name="Murat C."/>
            <person name="Riley R."/>
            <person name="Ohm R."/>
            <person name="Sun H."/>
            <person name="Tunlid A."/>
            <person name="Henrissat B."/>
            <person name="Grigoriev I.V."/>
            <person name="Hibbett D.S."/>
            <person name="Martin F."/>
        </authorList>
    </citation>
    <scope>NUCLEOTIDE SEQUENCE [LARGE SCALE GENOMIC DNA]</scope>
    <source>
        <strain evidence="3 4">Koide BX008</strain>
    </source>
</reference>